<dbReference type="Pfam" id="PF01053">
    <property type="entry name" value="Cys_Met_Meta_PP"/>
    <property type="match status" value="1"/>
</dbReference>
<comment type="cofactor">
    <cofactor evidence="1 3">
        <name>pyridoxal 5'-phosphate</name>
        <dbReference type="ChEBI" id="CHEBI:597326"/>
    </cofactor>
</comment>
<dbReference type="Gene3D" id="3.40.640.10">
    <property type="entry name" value="Type I PLP-dependent aspartate aminotransferase-like (Major domain)"/>
    <property type="match status" value="1"/>
</dbReference>
<evidence type="ECO:0000256" key="1">
    <source>
        <dbReference type="ARBA" id="ARBA00001933"/>
    </source>
</evidence>
<evidence type="ECO:0000256" key="3">
    <source>
        <dbReference type="RuleBase" id="RU362118"/>
    </source>
</evidence>
<dbReference type="PANTHER" id="PTHR11808:SF85">
    <property type="entry name" value="CYSTATHIONINE GAMMA-LYASE-RELATED"/>
    <property type="match status" value="1"/>
</dbReference>
<dbReference type="InterPro" id="IPR000277">
    <property type="entry name" value="Cys/Met-Metab_PyrdxlP-dep_enz"/>
</dbReference>
<sequence>MQNPTFNPAEQLTGQPTEQPAGQPAEATDRPIEPAAPHLETLAIHAGRAPDPATGAIAPPLYLTSTFERSADGSYPQGYLYSRLDHPNRRSLETCLAALEGGAVAAAFSSGAAAMMAALQALGPGQVVAPRDLYRGTAQLMEQVLQPWGLAVVWVDATDLAQVAAALTPETRAVWVETPSNPLLKLSDIRAIAQLAQAAGALCICDNTWATPLLQRPLELGADWVVHSTTKYLGGHSDVTGGAVIARELTPAFERVQQVQRLGGSGLAPFDCWLTLRSVATLPVRMAAHCANGRQVAAWLRSHPAIEAVHYPGLPDHPQAALARSQMKDFGGMVSVQVRGDRPEALAVAAALQIFTRGTSLGGVESLIEHRASIEGPGTTTPENLLRLSIGLEHPDDLLADLAQALAKVYGLGARSHVYPLG</sequence>
<organism evidence="5 6">
    <name type="scientific">Limnothrix redekei LRLZ20PSL1</name>
    <dbReference type="NCBI Taxonomy" id="3112953"/>
    <lineage>
        <taxon>Bacteria</taxon>
        <taxon>Bacillati</taxon>
        <taxon>Cyanobacteriota</taxon>
        <taxon>Cyanophyceae</taxon>
        <taxon>Pseudanabaenales</taxon>
        <taxon>Pseudanabaenaceae</taxon>
        <taxon>Limnothrix</taxon>
    </lineage>
</organism>
<reference evidence="6" key="1">
    <citation type="journal article" date="2024" name="Algal Res.">
        <title>Biochemical, toxicological and genomic investigation of a high-biomass producing Limnothrix strain isolated from Italian shallow drinking water reservoir.</title>
        <authorList>
            <person name="Simonazzi M."/>
            <person name="Shishido T.K."/>
            <person name="Delbaje E."/>
            <person name="Wahlsten M."/>
            <person name="Fewer D.P."/>
            <person name="Sivonen K."/>
            <person name="Pezzolesi L."/>
            <person name="Pistocchi R."/>
        </authorList>
    </citation>
    <scope>NUCLEOTIDE SEQUENCE [LARGE SCALE GENOMIC DNA]</scope>
    <source>
        <strain evidence="6">LRLZ20PSL1</strain>
    </source>
</reference>
<feature type="region of interest" description="Disordered" evidence="4">
    <location>
        <begin position="1"/>
        <end position="30"/>
    </location>
</feature>
<comment type="similarity">
    <text evidence="3">Belongs to the trans-sulfuration enzymes family.</text>
</comment>
<gene>
    <name evidence="5" type="ORF">VPK24_07710</name>
</gene>
<evidence type="ECO:0000313" key="5">
    <source>
        <dbReference type="EMBL" id="MFG3817519.1"/>
    </source>
</evidence>
<dbReference type="GO" id="GO:0008483">
    <property type="term" value="F:transaminase activity"/>
    <property type="evidence" value="ECO:0007669"/>
    <property type="project" value="UniProtKB-KW"/>
</dbReference>
<dbReference type="PANTHER" id="PTHR11808">
    <property type="entry name" value="TRANS-SULFURATION ENZYME FAMILY MEMBER"/>
    <property type="match status" value="1"/>
</dbReference>
<evidence type="ECO:0000313" key="6">
    <source>
        <dbReference type="Proteomes" id="UP001604335"/>
    </source>
</evidence>
<comment type="caution">
    <text evidence="5">The sequence shown here is derived from an EMBL/GenBank/DDBJ whole genome shotgun (WGS) entry which is preliminary data.</text>
</comment>
<dbReference type="InterPro" id="IPR015422">
    <property type="entry name" value="PyrdxlP-dep_Trfase_small"/>
</dbReference>
<name>A0ABW7C8M3_9CYAN</name>
<evidence type="ECO:0000256" key="2">
    <source>
        <dbReference type="ARBA" id="ARBA00022898"/>
    </source>
</evidence>
<protein>
    <submittedName>
        <fullName evidence="5">Aminotransferase class I/II-fold pyridoxal phosphate-dependent enzyme</fullName>
    </submittedName>
</protein>
<dbReference type="Gene3D" id="3.90.1150.10">
    <property type="entry name" value="Aspartate Aminotransferase, domain 1"/>
    <property type="match status" value="1"/>
</dbReference>
<keyword evidence="5" id="KW-0808">Transferase</keyword>
<keyword evidence="5" id="KW-0032">Aminotransferase</keyword>
<dbReference type="SUPFAM" id="SSF53383">
    <property type="entry name" value="PLP-dependent transferases"/>
    <property type="match status" value="1"/>
</dbReference>
<dbReference type="EMBL" id="JAZAQF010000044">
    <property type="protein sequence ID" value="MFG3817519.1"/>
    <property type="molecule type" value="Genomic_DNA"/>
</dbReference>
<evidence type="ECO:0000256" key="4">
    <source>
        <dbReference type="SAM" id="MobiDB-lite"/>
    </source>
</evidence>
<dbReference type="InterPro" id="IPR015421">
    <property type="entry name" value="PyrdxlP-dep_Trfase_major"/>
</dbReference>
<dbReference type="Proteomes" id="UP001604335">
    <property type="component" value="Unassembled WGS sequence"/>
</dbReference>
<feature type="compositionally biased region" description="Polar residues" evidence="4">
    <location>
        <begin position="1"/>
        <end position="20"/>
    </location>
</feature>
<accession>A0ABW7C8M3</accession>
<keyword evidence="6" id="KW-1185">Reference proteome</keyword>
<dbReference type="PIRSF" id="PIRSF001434">
    <property type="entry name" value="CGS"/>
    <property type="match status" value="1"/>
</dbReference>
<keyword evidence="2 3" id="KW-0663">Pyridoxal phosphate</keyword>
<dbReference type="InterPro" id="IPR015424">
    <property type="entry name" value="PyrdxlP-dep_Trfase"/>
</dbReference>
<proteinExistence type="inferred from homology"/>